<sequence>MNTNKVYVDVTAVFSKEGQLKPVSVKWQDGHIYEIQRITDIRRAASLKAGGAGMRYTCIIDGKESHLFYEDNNMWFVEGRAGV</sequence>
<dbReference type="RefSeq" id="WP_058351611.1">
    <property type="nucleotide sequence ID" value="NZ_CABMMD010000035.1"/>
</dbReference>
<reference evidence="1 2" key="1">
    <citation type="submission" date="2015-11" db="EMBL/GenBank/DDBJ databases">
        <title>Butyribacter intestini gen. nov., sp. nov., a butyric acid-producing bacterium of the family Lachnospiraceae isolated from the human faeces.</title>
        <authorList>
            <person name="Zou Y."/>
            <person name="Xue W."/>
            <person name="Luo G."/>
            <person name="Lv M."/>
        </authorList>
    </citation>
    <scope>NUCLEOTIDE SEQUENCE [LARGE SCALE GENOMIC DNA]</scope>
    <source>
        <strain evidence="1 2">ACET-33324</strain>
    </source>
</reference>
<dbReference type="EMBL" id="LNAM01000035">
    <property type="protein sequence ID" value="KSV60207.1"/>
    <property type="molecule type" value="Genomic_DNA"/>
</dbReference>
<name>A0A0V8QI09_9FIRM</name>
<comment type="caution">
    <text evidence="1">The sequence shown here is derived from an EMBL/GenBank/DDBJ whole genome shotgun (WGS) entry which is preliminary data.</text>
</comment>
<keyword evidence="2" id="KW-1185">Reference proteome</keyword>
<dbReference type="AlphaFoldDB" id="A0A0V8QI09"/>
<proteinExistence type="predicted"/>
<dbReference type="STRING" id="290052.ASU35_06525"/>
<gene>
    <name evidence="1" type="ORF">ASU35_06525</name>
</gene>
<evidence type="ECO:0000313" key="2">
    <source>
        <dbReference type="Proteomes" id="UP000054874"/>
    </source>
</evidence>
<protein>
    <submittedName>
        <fullName evidence="1">Uncharacterized protein</fullName>
    </submittedName>
</protein>
<evidence type="ECO:0000313" key="1">
    <source>
        <dbReference type="EMBL" id="KSV60207.1"/>
    </source>
</evidence>
<organism evidence="1 2">
    <name type="scientific">Acetivibrio ethanolgignens</name>
    <dbReference type="NCBI Taxonomy" id="290052"/>
    <lineage>
        <taxon>Bacteria</taxon>
        <taxon>Bacillati</taxon>
        <taxon>Bacillota</taxon>
        <taxon>Clostridia</taxon>
        <taxon>Eubacteriales</taxon>
        <taxon>Oscillospiraceae</taxon>
        <taxon>Acetivibrio</taxon>
    </lineage>
</organism>
<dbReference type="OrthoDB" id="1683857at2"/>
<accession>A0A0V8QI09</accession>
<dbReference type="Proteomes" id="UP000054874">
    <property type="component" value="Unassembled WGS sequence"/>
</dbReference>